<accession>A0ABS2AAD3</accession>
<dbReference type="SUPFAM" id="SSF50891">
    <property type="entry name" value="Cyclophilin-like"/>
    <property type="match status" value="1"/>
</dbReference>
<dbReference type="EMBL" id="JAENHP010000004">
    <property type="protein sequence ID" value="MBM2616787.1"/>
    <property type="molecule type" value="Genomic_DNA"/>
</dbReference>
<evidence type="ECO:0000313" key="5">
    <source>
        <dbReference type="EMBL" id="MBM2616787.1"/>
    </source>
</evidence>
<name>A0ABS2AAD3_9ACTN</name>
<keyword evidence="1" id="KW-0547">Nucleotide-binding</keyword>
<keyword evidence="6" id="KW-1185">Reference proteome</keyword>
<evidence type="ECO:0000313" key="6">
    <source>
        <dbReference type="Proteomes" id="UP000632138"/>
    </source>
</evidence>
<evidence type="ECO:0000259" key="4">
    <source>
        <dbReference type="SMART" id="SM00796"/>
    </source>
</evidence>
<dbReference type="PANTHER" id="PTHR34698:SF2">
    <property type="entry name" value="5-OXOPROLINASE SUBUNIT B"/>
    <property type="match status" value="1"/>
</dbReference>
<evidence type="ECO:0000256" key="3">
    <source>
        <dbReference type="ARBA" id="ARBA00022840"/>
    </source>
</evidence>
<evidence type="ECO:0000256" key="2">
    <source>
        <dbReference type="ARBA" id="ARBA00022801"/>
    </source>
</evidence>
<keyword evidence="3" id="KW-0067">ATP-binding</keyword>
<dbReference type="InterPro" id="IPR003833">
    <property type="entry name" value="CT_C_D"/>
</dbReference>
<sequence length="203" mass="22115">MRLRRAGASALLIECRDGDEVEAWRDEMSRRREAGDLRVIDIVPGARTLLLDGVEPGTAALIESWPAPMRTVDGHREGSLVEIPTVFDGDDLNDVAERWNMTPERAVERLAETNFTVAFCGFAPGFAYMRGLGEDAAVPRLDAPRARVPAGSVGLAGEYCGIYPTASPGGWRLVGRTAETLFDVRREPPARLTPGTRVRLVVA</sequence>
<proteinExistence type="predicted"/>
<reference evidence="5 6" key="1">
    <citation type="submission" date="2021-01" db="EMBL/GenBank/DDBJ databases">
        <title>Actinoplanes sp. nov. LDG1-06 isolated from lichen.</title>
        <authorList>
            <person name="Saeng-In P."/>
            <person name="Phongsopitanun W."/>
            <person name="Kanchanasin P."/>
            <person name="Yuki M."/>
            <person name="Kudo T."/>
            <person name="Ohkuma M."/>
            <person name="Tanasupawat S."/>
        </authorList>
    </citation>
    <scope>NUCLEOTIDE SEQUENCE [LARGE SCALE GENOMIC DNA]</scope>
    <source>
        <strain evidence="5 6">LDG1-06</strain>
    </source>
</reference>
<comment type="caution">
    <text evidence="5">The sequence shown here is derived from an EMBL/GenBank/DDBJ whole genome shotgun (WGS) entry which is preliminary data.</text>
</comment>
<feature type="domain" description="Carboxyltransferase" evidence="4">
    <location>
        <begin position="1"/>
        <end position="192"/>
    </location>
</feature>
<dbReference type="Pfam" id="PF02682">
    <property type="entry name" value="CT_C_D"/>
    <property type="match status" value="1"/>
</dbReference>
<dbReference type="Gene3D" id="3.30.1360.40">
    <property type="match status" value="1"/>
</dbReference>
<keyword evidence="2 5" id="KW-0378">Hydrolase</keyword>
<dbReference type="InterPro" id="IPR029000">
    <property type="entry name" value="Cyclophilin-like_dom_sf"/>
</dbReference>
<dbReference type="Gene3D" id="2.40.100.10">
    <property type="entry name" value="Cyclophilin-like"/>
    <property type="match status" value="1"/>
</dbReference>
<gene>
    <name evidence="5" type="ORF">JIG36_14590</name>
</gene>
<dbReference type="InterPro" id="IPR010016">
    <property type="entry name" value="PxpB"/>
</dbReference>
<dbReference type="RefSeq" id="WP_203376832.1">
    <property type="nucleotide sequence ID" value="NZ_JAENHP010000004.1"/>
</dbReference>
<organism evidence="5 6">
    <name type="scientific">Paractinoplanes ovalisporus</name>
    <dbReference type="NCBI Taxonomy" id="2810368"/>
    <lineage>
        <taxon>Bacteria</taxon>
        <taxon>Bacillati</taxon>
        <taxon>Actinomycetota</taxon>
        <taxon>Actinomycetes</taxon>
        <taxon>Micromonosporales</taxon>
        <taxon>Micromonosporaceae</taxon>
        <taxon>Paractinoplanes</taxon>
    </lineage>
</organism>
<dbReference type="GO" id="GO:0016787">
    <property type="term" value="F:hydrolase activity"/>
    <property type="evidence" value="ECO:0007669"/>
    <property type="project" value="UniProtKB-KW"/>
</dbReference>
<dbReference type="Proteomes" id="UP000632138">
    <property type="component" value="Unassembled WGS sequence"/>
</dbReference>
<dbReference type="SMART" id="SM00796">
    <property type="entry name" value="AHS1"/>
    <property type="match status" value="1"/>
</dbReference>
<dbReference type="PANTHER" id="PTHR34698">
    <property type="entry name" value="5-OXOPROLINASE SUBUNIT B"/>
    <property type="match status" value="1"/>
</dbReference>
<protein>
    <submittedName>
        <fullName evidence="5">Allophanate hydrolase subunit 1</fullName>
    </submittedName>
</protein>
<evidence type="ECO:0000256" key="1">
    <source>
        <dbReference type="ARBA" id="ARBA00022741"/>
    </source>
</evidence>